<protein>
    <submittedName>
        <fullName evidence="2">Uncharacterized protein</fullName>
    </submittedName>
</protein>
<dbReference type="Proteomes" id="UP000001073">
    <property type="component" value="Chromosome 4"/>
</dbReference>
<keyword evidence="3" id="KW-1185">Reference proteome</keyword>
<reference evidence="2 3" key="1">
    <citation type="submission" date="2012-10" db="EMBL/GenBank/DDBJ databases">
        <authorList>
            <consortium name="Gibbon Genome Sequencing Consortium"/>
        </authorList>
    </citation>
    <scope>NUCLEOTIDE SEQUENCE [LARGE SCALE GENOMIC DNA]</scope>
</reference>
<keyword evidence="1" id="KW-1133">Transmembrane helix</keyword>
<proteinExistence type="predicted"/>
<name>A0A2I3HJ85_NOMLE</name>
<keyword evidence="1" id="KW-0812">Transmembrane</keyword>
<dbReference type="InParanoid" id="A0A2I3HJ85"/>
<dbReference type="Ensembl" id="ENSNLET00000052029.1">
    <property type="protein sequence ID" value="ENSNLEP00000043580.1"/>
    <property type="gene ID" value="ENSNLEG00000029665.1"/>
</dbReference>
<evidence type="ECO:0000313" key="2">
    <source>
        <dbReference type="Ensembl" id="ENSNLEP00000043580.1"/>
    </source>
</evidence>
<dbReference type="AlphaFoldDB" id="A0A2I3HJ85"/>
<dbReference type="OMA" id="IQTFYFP"/>
<evidence type="ECO:0000256" key="1">
    <source>
        <dbReference type="SAM" id="Phobius"/>
    </source>
</evidence>
<accession>A0A2I3HJ85</accession>
<reference evidence="2" key="2">
    <citation type="submission" date="2025-08" db="UniProtKB">
        <authorList>
            <consortium name="Ensembl"/>
        </authorList>
    </citation>
    <scope>IDENTIFICATION</scope>
</reference>
<feature type="transmembrane region" description="Helical" evidence="1">
    <location>
        <begin position="46"/>
        <end position="66"/>
    </location>
</feature>
<keyword evidence="1" id="KW-0472">Membrane</keyword>
<sequence length="97" mass="11044">MFVIISLHKCVVISFVLFLFGGNNFIQNFYLPQNYIDRFFLTSFPTFTSVGVLIVLVLCSAFLLLWQGEGVNLRLCLIAVGEFDLCLSSLLWNSVKR</sequence>
<evidence type="ECO:0000313" key="3">
    <source>
        <dbReference type="Proteomes" id="UP000001073"/>
    </source>
</evidence>
<dbReference type="GeneTree" id="ENSGT00390000017927"/>
<reference evidence="2" key="3">
    <citation type="submission" date="2025-09" db="UniProtKB">
        <authorList>
            <consortium name="Ensembl"/>
        </authorList>
    </citation>
    <scope>IDENTIFICATION</scope>
</reference>
<dbReference type="EMBL" id="ADFV01007229">
    <property type="status" value="NOT_ANNOTATED_CDS"/>
    <property type="molecule type" value="Genomic_DNA"/>
</dbReference>
<organism evidence="2 3">
    <name type="scientific">Nomascus leucogenys</name>
    <name type="common">Northern white-cheeked gibbon</name>
    <name type="synonym">Hylobates leucogenys</name>
    <dbReference type="NCBI Taxonomy" id="61853"/>
    <lineage>
        <taxon>Eukaryota</taxon>
        <taxon>Metazoa</taxon>
        <taxon>Chordata</taxon>
        <taxon>Craniata</taxon>
        <taxon>Vertebrata</taxon>
        <taxon>Euteleostomi</taxon>
        <taxon>Mammalia</taxon>
        <taxon>Eutheria</taxon>
        <taxon>Euarchontoglires</taxon>
        <taxon>Primates</taxon>
        <taxon>Haplorrhini</taxon>
        <taxon>Catarrhini</taxon>
        <taxon>Hylobatidae</taxon>
        <taxon>Nomascus</taxon>
    </lineage>
</organism>
<feature type="transmembrane region" description="Helical" evidence="1">
    <location>
        <begin position="7"/>
        <end position="26"/>
    </location>
</feature>